<protein>
    <submittedName>
        <fullName evidence="9">COP9 signalosome complex subunit 1</fullName>
    </submittedName>
</protein>
<feature type="domain" description="PCI" evidence="7">
    <location>
        <begin position="115"/>
        <end position="288"/>
    </location>
</feature>
<dbReference type="InterPro" id="IPR045135">
    <property type="entry name" value="Rpn7_N"/>
</dbReference>
<dbReference type="Proteomes" id="UP001210925">
    <property type="component" value="Unassembled WGS sequence"/>
</dbReference>
<evidence type="ECO:0000256" key="5">
    <source>
        <dbReference type="ARBA" id="ARBA00022790"/>
    </source>
</evidence>
<comment type="caution">
    <text evidence="9">The sequence shown here is derived from an EMBL/GenBank/DDBJ whole genome shotgun (WGS) entry which is preliminary data.</text>
</comment>
<dbReference type="InterPro" id="IPR000717">
    <property type="entry name" value="PCI_dom"/>
</dbReference>
<gene>
    <name evidence="9" type="primary">FUS6_1</name>
    <name evidence="8" type="synonym">FUS6_2</name>
    <name evidence="9" type="ORF">HK103_002805</name>
    <name evidence="8" type="ORF">HK103_004084</name>
</gene>
<evidence type="ECO:0000313" key="8">
    <source>
        <dbReference type="EMBL" id="KAJ3258091.1"/>
    </source>
</evidence>
<evidence type="ECO:0000256" key="4">
    <source>
        <dbReference type="ARBA" id="ARBA00022490"/>
    </source>
</evidence>
<keyword evidence="5" id="KW-0736">Signalosome</keyword>
<dbReference type="EMBL" id="JADGKB010000020">
    <property type="protein sequence ID" value="KAJ3259158.1"/>
    <property type="molecule type" value="Genomic_DNA"/>
</dbReference>
<dbReference type="SUPFAM" id="SSF46785">
    <property type="entry name" value="Winged helix' DNA-binding domain"/>
    <property type="match status" value="1"/>
</dbReference>
<evidence type="ECO:0000256" key="6">
    <source>
        <dbReference type="ARBA" id="ARBA00023242"/>
    </source>
</evidence>
<dbReference type="PANTHER" id="PTHR14145">
    <property type="entry name" value="26S PROTESOME SUBUNIT 6"/>
    <property type="match status" value="1"/>
</dbReference>
<evidence type="ECO:0000256" key="3">
    <source>
        <dbReference type="ARBA" id="ARBA00008793"/>
    </source>
</evidence>
<keyword evidence="4" id="KW-0963">Cytoplasm</keyword>
<dbReference type="SMART" id="SM00088">
    <property type="entry name" value="PINT"/>
    <property type="match status" value="1"/>
</dbReference>
<evidence type="ECO:0000256" key="2">
    <source>
        <dbReference type="ARBA" id="ARBA00004496"/>
    </source>
</evidence>
<reference evidence="9" key="1">
    <citation type="submission" date="2020-05" db="EMBL/GenBank/DDBJ databases">
        <title>Phylogenomic resolution of chytrid fungi.</title>
        <authorList>
            <person name="Stajich J.E."/>
            <person name="Amses K."/>
            <person name="Simmons R."/>
            <person name="Seto K."/>
            <person name="Myers J."/>
            <person name="Bonds A."/>
            <person name="Quandt C.A."/>
            <person name="Barry K."/>
            <person name="Liu P."/>
            <person name="Grigoriev I."/>
            <person name="Longcore J.E."/>
            <person name="James T.Y."/>
        </authorList>
    </citation>
    <scope>NUCLEOTIDE SEQUENCE</scope>
    <source>
        <strain evidence="9">PLAUS21</strain>
    </source>
</reference>
<name>A0AAD5Y4X5_9FUNG</name>
<keyword evidence="10" id="KW-1185">Reference proteome</keyword>
<dbReference type="InterPro" id="IPR036390">
    <property type="entry name" value="WH_DNA-bd_sf"/>
</dbReference>
<evidence type="ECO:0000313" key="10">
    <source>
        <dbReference type="Proteomes" id="UP001210925"/>
    </source>
</evidence>
<dbReference type="PANTHER" id="PTHR14145:SF2">
    <property type="entry name" value="COP9 SIGNALOSOME COMPLEX SUBUNIT 1"/>
    <property type="match status" value="1"/>
</dbReference>
<accession>A0AAD5Y4X5</accession>
<dbReference type="Gene3D" id="1.25.40.570">
    <property type="match status" value="1"/>
</dbReference>
<evidence type="ECO:0000313" key="9">
    <source>
        <dbReference type="EMBL" id="KAJ3259158.1"/>
    </source>
</evidence>
<keyword evidence="6" id="KW-0539">Nucleus</keyword>
<comment type="similarity">
    <text evidence="3">Belongs to the CSN1 family.</text>
</comment>
<dbReference type="EMBL" id="JADGKB010000031">
    <property type="protein sequence ID" value="KAJ3258091.1"/>
    <property type="molecule type" value="Genomic_DNA"/>
</dbReference>
<proteinExistence type="inferred from homology"/>
<dbReference type="AlphaFoldDB" id="A0AAD5Y4X5"/>
<evidence type="ECO:0000259" key="7">
    <source>
        <dbReference type="PROSITE" id="PS50250"/>
    </source>
</evidence>
<dbReference type="GO" id="GO:0008180">
    <property type="term" value="C:COP9 signalosome"/>
    <property type="evidence" value="ECO:0007669"/>
    <property type="project" value="UniProtKB-KW"/>
</dbReference>
<sequence>MVSTRNEKLENELNNYKNIQLRESIRMGYNDFAEHYASIGLLSHALKFYTSSRDYLTIPIHILEMCNNIIEISLEMDNYSNINTFILKANQVVASPEKQMYMNKFTAVSGLMHLKNSQFKQAALKFLEVPFDIAPKLWSFIAAKDIALYAGLTALASFDRNDLKSKILENQNFKNFLELEPQIRELIKAFYHSKFTNCFEIMANMQYDLTLDYFLSKHVSTLYTHIKNKAVLQYCSPFLSIDMHQMAKVFDTTVETLEEQVVSLITDNQLDARIDSQNKVIRANTTNERSQVYAQSLQLGKEFQQKTRFMLLRSKMIQSGIYLKADRK</sequence>
<dbReference type="InterPro" id="IPR019585">
    <property type="entry name" value="Rpn7/CSN1"/>
</dbReference>
<comment type="subcellular location">
    <subcellularLocation>
        <location evidence="2">Cytoplasm</location>
    </subcellularLocation>
    <subcellularLocation>
        <location evidence="1">Nucleus</location>
    </subcellularLocation>
</comment>
<dbReference type="Pfam" id="PF10602">
    <property type="entry name" value="RPN7"/>
    <property type="match status" value="1"/>
</dbReference>
<evidence type="ECO:0000256" key="1">
    <source>
        <dbReference type="ARBA" id="ARBA00004123"/>
    </source>
</evidence>
<dbReference type="PROSITE" id="PS50250">
    <property type="entry name" value="PCI"/>
    <property type="match status" value="1"/>
</dbReference>
<dbReference type="Pfam" id="PF01399">
    <property type="entry name" value="PCI"/>
    <property type="match status" value="1"/>
</dbReference>
<organism evidence="9 10">
    <name type="scientific">Boothiomyces macroporosus</name>
    <dbReference type="NCBI Taxonomy" id="261099"/>
    <lineage>
        <taxon>Eukaryota</taxon>
        <taxon>Fungi</taxon>
        <taxon>Fungi incertae sedis</taxon>
        <taxon>Chytridiomycota</taxon>
        <taxon>Chytridiomycota incertae sedis</taxon>
        <taxon>Chytridiomycetes</taxon>
        <taxon>Rhizophydiales</taxon>
        <taxon>Terramycetaceae</taxon>
        <taxon>Boothiomyces</taxon>
    </lineage>
</organism>
<dbReference type="GO" id="GO:0005737">
    <property type="term" value="C:cytoplasm"/>
    <property type="evidence" value="ECO:0007669"/>
    <property type="project" value="UniProtKB-SubCell"/>
</dbReference>